<dbReference type="Proteomes" id="UP001195769">
    <property type="component" value="Unassembled WGS sequence"/>
</dbReference>
<feature type="region of interest" description="Disordered" evidence="1">
    <location>
        <begin position="231"/>
        <end position="267"/>
    </location>
</feature>
<feature type="region of interest" description="Disordered" evidence="1">
    <location>
        <begin position="133"/>
        <end position="152"/>
    </location>
</feature>
<feature type="compositionally biased region" description="Basic residues" evidence="1">
    <location>
        <begin position="236"/>
        <end position="247"/>
    </location>
</feature>
<evidence type="ECO:0000256" key="1">
    <source>
        <dbReference type="SAM" id="MobiDB-lite"/>
    </source>
</evidence>
<feature type="compositionally biased region" description="Basic residues" evidence="1">
    <location>
        <begin position="1"/>
        <end position="13"/>
    </location>
</feature>
<gene>
    <name evidence="2" type="ORF">F5891DRAFT_1198237</name>
</gene>
<evidence type="ECO:0000313" key="2">
    <source>
        <dbReference type="EMBL" id="KAG1890428.1"/>
    </source>
</evidence>
<dbReference type="RefSeq" id="XP_041217694.1">
    <property type="nucleotide sequence ID" value="XM_041368600.1"/>
</dbReference>
<organism evidence="2 3">
    <name type="scientific">Suillus fuscotomentosus</name>
    <dbReference type="NCBI Taxonomy" id="1912939"/>
    <lineage>
        <taxon>Eukaryota</taxon>
        <taxon>Fungi</taxon>
        <taxon>Dikarya</taxon>
        <taxon>Basidiomycota</taxon>
        <taxon>Agaricomycotina</taxon>
        <taxon>Agaricomycetes</taxon>
        <taxon>Agaricomycetidae</taxon>
        <taxon>Boletales</taxon>
        <taxon>Suillineae</taxon>
        <taxon>Suillaceae</taxon>
        <taxon>Suillus</taxon>
    </lineage>
</organism>
<comment type="caution">
    <text evidence="2">The sequence shown here is derived from an EMBL/GenBank/DDBJ whole genome shotgun (WGS) entry which is preliminary data.</text>
</comment>
<name>A0AAD4DQP1_9AGAM</name>
<dbReference type="GeneID" id="64662898"/>
<accession>A0AAD4DQP1</accession>
<dbReference type="EMBL" id="JABBWK010000145">
    <property type="protein sequence ID" value="KAG1890428.1"/>
    <property type="molecule type" value="Genomic_DNA"/>
</dbReference>
<feature type="compositionally biased region" description="Basic and acidic residues" evidence="1">
    <location>
        <begin position="14"/>
        <end position="23"/>
    </location>
</feature>
<evidence type="ECO:0000313" key="3">
    <source>
        <dbReference type="Proteomes" id="UP001195769"/>
    </source>
</evidence>
<sequence>MKKMQKKRIRRRRLEMGADETARAQSDEGVAGVFLRRAHGVGHPLGRGKQEQNIGRDLYKCTVPLYREYHNFYRQRLLTGGAWVHQVITFFNDALFSGTLSYVPPSTSLNDDELGHTWEEDFDRAIEDELKEPVVDDGTPPIPLRHTNDNTNSGSVQVNELLPVSHHTSAPAIPAPSISAPPQAVAAPPVAAPPAVTAPPVINIARCSESITTAVEELNLRHQDLAEFELPAPTKARTKPKAWRKGKTTAEGEDEAVVVRQSGRKGK</sequence>
<proteinExistence type="predicted"/>
<keyword evidence="3" id="KW-1185">Reference proteome</keyword>
<feature type="region of interest" description="Disordered" evidence="1">
    <location>
        <begin position="1"/>
        <end position="23"/>
    </location>
</feature>
<dbReference type="AlphaFoldDB" id="A0AAD4DQP1"/>
<reference evidence="2" key="1">
    <citation type="journal article" date="2020" name="New Phytol.">
        <title>Comparative genomics reveals dynamic genome evolution in host specialist ectomycorrhizal fungi.</title>
        <authorList>
            <person name="Lofgren L.A."/>
            <person name="Nguyen N.H."/>
            <person name="Vilgalys R."/>
            <person name="Ruytinx J."/>
            <person name="Liao H.L."/>
            <person name="Branco S."/>
            <person name="Kuo A."/>
            <person name="LaButti K."/>
            <person name="Lipzen A."/>
            <person name="Andreopoulos W."/>
            <person name="Pangilinan J."/>
            <person name="Riley R."/>
            <person name="Hundley H."/>
            <person name="Na H."/>
            <person name="Barry K."/>
            <person name="Grigoriev I.V."/>
            <person name="Stajich J.E."/>
            <person name="Kennedy P.G."/>
        </authorList>
    </citation>
    <scope>NUCLEOTIDE SEQUENCE</scope>
    <source>
        <strain evidence="2">FC203</strain>
    </source>
</reference>
<protein>
    <submittedName>
        <fullName evidence="2">Uncharacterized protein</fullName>
    </submittedName>
</protein>